<comment type="cofactor">
    <cofactor evidence="7">
        <name>heme</name>
        <dbReference type="ChEBI" id="CHEBI:30413"/>
    </cofactor>
</comment>
<reference evidence="11 12" key="1">
    <citation type="submission" date="2015-03" db="EMBL/GenBank/DDBJ databases">
        <title>Genome sequencing of Methylobacterium variabile DSM 16961.</title>
        <authorList>
            <person name="Chaudhry V."/>
            <person name="Patil P.B."/>
        </authorList>
    </citation>
    <scope>NUCLEOTIDE SEQUENCE [LARGE SCALE GENOMIC DNA]</scope>
    <source>
        <strain evidence="11 12">DSM 16961</strain>
    </source>
</reference>
<keyword evidence="3 7" id="KW-0349">Heme</keyword>
<comment type="function">
    <text evidence="7">Has an organic peroxide-dependent peroxidase activity.</text>
</comment>
<feature type="binding site" description="axial binding residue" evidence="8">
    <location>
        <position position="319"/>
    </location>
    <ligand>
        <name>heme</name>
        <dbReference type="ChEBI" id="CHEBI:30413"/>
    </ligand>
    <ligandPart>
        <name>Fe</name>
        <dbReference type="ChEBI" id="CHEBI:18248"/>
    </ligandPart>
</feature>
<sequence length="328" mass="34689">MRRVAAVPLLGAALLSGLALPTVARAADAQGLVDALRTVAGKPPGVRATFARGQCVRGTYTPSADVGAVTRSISFTRPWPLVGRFSVGGGNPAVPDTARTVLRGFSIKILSDGGDTHLLFENAPVHFARTLDQMLGFLQARAPRADGKPDQEAIASFAKANPETTRQAAFVAAKPLPASYAGIVYWGVHTFTGVSAAGQAVPFKFKVVPAAGELALSDEEARSKPPQFLAAELAERLSRNPVRFDVMALLAEPGDDLAADVTQRWRNEDDRRAVRLGTIAVMAVEPNETCDDGIFDPGQLADGIGAPKDEIFTARRTAYGLSFGLRAK</sequence>
<feature type="chain" id="PRO_5005281015" description="Catalase-related peroxidase" evidence="9">
    <location>
        <begin position="27"/>
        <end position="328"/>
    </location>
</feature>
<gene>
    <name evidence="11" type="ORF">VQ02_20860</name>
</gene>
<evidence type="ECO:0000313" key="12">
    <source>
        <dbReference type="Proteomes" id="UP000035955"/>
    </source>
</evidence>
<dbReference type="PROSITE" id="PS51402">
    <property type="entry name" value="CATALASE_3"/>
    <property type="match status" value="1"/>
</dbReference>
<organism evidence="11 12">
    <name type="scientific">Methylobacterium variabile</name>
    <dbReference type="NCBI Taxonomy" id="298794"/>
    <lineage>
        <taxon>Bacteria</taxon>
        <taxon>Pseudomonadati</taxon>
        <taxon>Pseudomonadota</taxon>
        <taxon>Alphaproteobacteria</taxon>
        <taxon>Hyphomicrobiales</taxon>
        <taxon>Methylobacteriaceae</taxon>
        <taxon>Methylobacterium</taxon>
    </lineage>
</organism>
<evidence type="ECO:0000256" key="2">
    <source>
        <dbReference type="ARBA" id="ARBA00022559"/>
    </source>
</evidence>
<evidence type="ECO:0000256" key="7">
    <source>
        <dbReference type="PIRNR" id="PIRNR000296"/>
    </source>
</evidence>
<keyword evidence="5 7" id="KW-0560">Oxidoreductase</keyword>
<comment type="caution">
    <text evidence="11">The sequence shown here is derived from an EMBL/GenBank/DDBJ whole genome shotgun (WGS) entry which is preliminary data.</text>
</comment>
<proteinExistence type="inferred from homology"/>
<dbReference type="EMBL" id="LABY01000152">
    <property type="protein sequence ID" value="KMO33465.1"/>
    <property type="molecule type" value="Genomic_DNA"/>
</dbReference>
<dbReference type="Gene3D" id="2.40.180.10">
    <property type="entry name" value="Catalase core domain"/>
    <property type="match status" value="1"/>
</dbReference>
<evidence type="ECO:0000256" key="8">
    <source>
        <dbReference type="PIRSR" id="PIRSR000296-2"/>
    </source>
</evidence>
<keyword evidence="6 7" id="KW-0408">Iron</keyword>
<keyword evidence="2 7" id="KW-0575">Peroxidase</keyword>
<accession>A0A0J6SE16</accession>
<dbReference type="GO" id="GO:0046872">
    <property type="term" value="F:metal ion binding"/>
    <property type="evidence" value="ECO:0007669"/>
    <property type="project" value="UniProtKB-KW"/>
</dbReference>
<evidence type="ECO:0000256" key="9">
    <source>
        <dbReference type="SAM" id="SignalP"/>
    </source>
</evidence>
<dbReference type="AlphaFoldDB" id="A0A0J6SE16"/>
<evidence type="ECO:0000256" key="3">
    <source>
        <dbReference type="ARBA" id="ARBA00022617"/>
    </source>
</evidence>
<evidence type="ECO:0000256" key="6">
    <source>
        <dbReference type="ARBA" id="ARBA00023004"/>
    </source>
</evidence>
<dbReference type="PANTHER" id="PTHR11465">
    <property type="entry name" value="CATALASE"/>
    <property type="match status" value="1"/>
</dbReference>
<protein>
    <recommendedName>
        <fullName evidence="7">Catalase-related peroxidase</fullName>
        <ecNumber evidence="7">1.11.1.-</ecNumber>
    </recommendedName>
</protein>
<dbReference type="Pfam" id="PF00199">
    <property type="entry name" value="Catalase"/>
    <property type="match status" value="1"/>
</dbReference>
<keyword evidence="9" id="KW-0732">Signal</keyword>
<comment type="similarity">
    <text evidence="1 7">Belongs to the catalase family.</text>
</comment>
<dbReference type="RefSeq" id="WP_048446146.1">
    <property type="nucleotide sequence ID" value="NZ_LABY01000152.1"/>
</dbReference>
<dbReference type="PIRSF" id="PIRSF000296">
    <property type="entry name" value="SrpA"/>
    <property type="match status" value="1"/>
</dbReference>
<evidence type="ECO:0000256" key="5">
    <source>
        <dbReference type="ARBA" id="ARBA00023002"/>
    </source>
</evidence>
<dbReference type="GO" id="GO:0005737">
    <property type="term" value="C:cytoplasm"/>
    <property type="evidence" value="ECO:0007669"/>
    <property type="project" value="TreeGrafter"/>
</dbReference>
<dbReference type="Proteomes" id="UP000035955">
    <property type="component" value="Unassembled WGS sequence"/>
</dbReference>
<dbReference type="GO" id="GO:0042744">
    <property type="term" value="P:hydrogen peroxide catabolic process"/>
    <property type="evidence" value="ECO:0007669"/>
    <property type="project" value="TreeGrafter"/>
</dbReference>
<evidence type="ECO:0000256" key="4">
    <source>
        <dbReference type="ARBA" id="ARBA00022723"/>
    </source>
</evidence>
<dbReference type="GO" id="GO:0042542">
    <property type="term" value="P:response to hydrogen peroxide"/>
    <property type="evidence" value="ECO:0007669"/>
    <property type="project" value="TreeGrafter"/>
</dbReference>
<dbReference type="GO" id="GO:0020037">
    <property type="term" value="F:heme binding"/>
    <property type="evidence" value="ECO:0007669"/>
    <property type="project" value="InterPro"/>
</dbReference>
<keyword evidence="12" id="KW-1185">Reference proteome</keyword>
<evidence type="ECO:0000259" key="10">
    <source>
        <dbReference type="SMART" id="SM01060"/>
    </source>
</evidence>
<dbReference type="PANTHER" id="PTHR11465:SF9">
    <property type="entry name" value="CATALASE"/>
    <property type="match status" value="1"/>
</dbReference>
<name>A0A0J6SE16_9HYPH</name>
<dbReference type="SUPFAM" id="SSF56634">
    <property type="entry name" value="Heme-dependent catalase-like"/>
    <property type="match status" value="1"/>
</dbReference>
<dbReference type="EC" id="1.11.1.-" evidence="7"/>
<dbReference type="SMART" id="SM01060">
    <property type="entry name" value="Catalase"/>
    <property type="match status" value="1"/>
</dbReference>
<dbReference type="InterPro" id="IPR020835">
    <property type="entry name" value="Catalase_sf"/>
</dbReference>
<dbReference type="Gene3D" id="1.20.1280.120">
    <property type="match status" value="1"/>
</dbReference>
<dbReference type="InterPro" id="IPR024168">
    <property type="entry name" value="Catalase_SrpA-type_pred"/>
</dbReference>
<feature type="domain" description="Catalase core" evidence="10">
    <location>
        <begin position="27"/>
        <end position="327"/>
    </location>
</feature>
<keyword evidence="4 7" id="KW-0479">Metal-binding</keyword>
<feature type="signal peptide" evidence="9">
    <location>
        <begin position="1"/>
        <end position="26"/>
    </location>
</feature>
<evidence type="ECO:0000256" key="1">
    <source>
        <dbReference type="ARBA" id="ARBA00005329"/>
    </source>
</evidence>
<evidence type="ECO:0000313" key="11">
    <source>
        <dbReference type="EMBL" id="KMO33465.1"/>
    </source>
</evidence>
<dbReference type="InterPro" id="IPR018028">
    <property type="entry name" value="Catalase"/>
</dbReference>
<dbReference type="InterPro" id="IPR011614">
    <property type="entry name" value="Catalase_core"/>
</dbReference>
<dbReference type="GO" id="GO:0004096">
    <property type="term" value="F:catalase activity"/>
    <property type="evidence" value="ECO:0007669"/>
    <property type="project" value="InterPro"/>
</dbReference>
<dbReference type="PATRIC" id="fig|298794.3.peg.1517"/>